<gene>
    <name evidence="6" type="ORF">SAMN04488518_108279</name>
</gene>
<reference evidence="6 7" key="1">
    <citation type="submission" date="2016-10" db="EMBL/GenBank/DDBJ databases">
        <authorList>
            <person name="Varghese N."/>
            <person name="Submissions S."/>
        </authorList>
    </citation>
    <scope>NUCLEOTIDE SEQUENCE [LARGE SCALE GENOMIC DNA]</scope>
    <source>
        <strain evidence="6 7">DSM 16392</strain>
    </source>
</reference>
<feature type="transmembrane region" description="Helical" evidence="4">
    <location>
        <begin position="105"/>
        <end position="123"/>
    </location>
</feature>
<feature type="transmembrane region" description="Helical" evidence="4">
    <location>
        <begin position="65"/>
        <end position="85"/>
    </location>
</feature>
<dbReference type="EMBL" id="FOSK01000008">
    <property type="protein sequence ID" value="SFK74545.1"/>
    <property type="molecule type" value="Genomic_DNA"/>
</dbReference>
<dbReference type="Gene3D" id="1.10.1130.10">
    <property type="entry name" value="Flavocytochrome C3, Chain A"/>
    <property type="match status" value="1"/>
</dbReference>
<dbReference type="SUPFAM" id="SSF48695">
    <property type="entry name" value="Multiheme cytochromes"/>
    <property type="match status" value="1"/>
</dbReference>
<dbReference type="PROSITE" id="PS51007">
    <property type="entry name" value="CYTC"/>
    <property type="match status" value="1"/>
</dbReference>
<evidence type="ECO:0000256" key="4">
    <source>
        <dbReference type="SAM" id="Phobius"/>
    </source>
</evidence>
<protein>
    <submittedName>
        <fullName evidence="6">Cytochrome c554 and c-prime</fullName>
    </submittedName>
</protein>
<organism evidence="6 7">
    <name type="scientific">Pseudovibrio ascidiaceicola</name>
    <dbReference type="NCBI Taxonomy" id="285279"/>
    <lineage>
        <taxon>Bacteria</taxon>
        <taxon>Pseudomonadati</taxon>
        <taxon>Pseudomonadota</taxon>
        <taxon>Alphaproteobacteria</taxon>
        <taxon>Hyphomicrobiales</taxon>
        <taxon>Stappiaceae</taxon>
        <taxon>Pseudovibrio</taxon>
    </lineage>
</organism>
<sequence length="1136" mass="126861">MDDASKNSVPINGPKPAQPSAIEMFWKRLGYKSKHAEFVLYFLTISGLMLWDVVGLPWQLIQPSLAIHFVVSLVLFPLFVLPFWLSHRDLIKKNGRPFLRRTGQMIEIALVLLVLSGIYLAFFGNRGNVMGQLAYWLHLVPALPVSVLVFHHAKRYSMVKVAAWIFPFLLALVALIVPAYAAVESGSLVLNDEGTKLISANFDAGSVTIVDRGSNKVLQEIKIGGEVRRIALDKNQNILGVTDYTGDRVVFIDLNTNEVLSEFKTDYRPFGIIYDKTNNLFWVSLFEAHKIIAIDPKRGITQDIDSEETPRGLALLSDGRLIVTHAMVGKVSIWDTTGAKLKLLKTISLAETQDSDEAVSQGVPRILDDIAVSPDESEAWLPHVLWNFDHPFQFQSTVFPSVSLLSLEKGREEEVTERRKHLFKQINIIDTNNRTRIVSNPHDAEFSEDGKKVYVTLAGSEDLMVFDLTRRTSLISKKKRRARRKGKLNQGGAKAMQIFRHIPGNNPRGLVVSGHDIFVQNAMTLDLVKLKRGGDGPFARVTQGAQAPVLLVQKDPVEAKLRRGKTLFNSGNTDDAKLTPTTGDFWMSCQSCHVDGFNFTNGYLYRSTPTKKFDRATIGHDNLNNMISGNFIGDYLRIMQKTQGGMGHDDRDGALQINPDEPTEPVKRDMEALQAFITSRGNLPLNASWIRLDDDRKVLHEKDWVNSAACASCHSDMFEQWADSNHRLMGESNPYFMVVKSVAEQTEGKEFGKWCLGCHEPQEQFTEPKAVPQEAHMFEKGGASLFEALEKGVPDSDEGTGCLFCHRITRIEAAMGKTAGTNASFTVNVKDREQYIFEDNDNALLHWVGNRQINAKPDVHAKSYSQLFYKDSALCSTCHNEVAPGTGSVIVNTYGEWEKSSYNNPADPSKNRTCISCHMMADVQKIGENVPGISTDGGKVKDNVVTHQFTGANHHLVGLRNKKLSDMSIELLRTAAELESYIDRDGKLIVRVKNVGAGHALPTGVADFRQLWLDVTVKDANGTVILEDGKMNAKGVVPTDARMFQKVFGDKDGKPVGLLFWRYEKMLKDTKIPADGYRDEAFAMPENAAYPLSVDVKMMFRIYPQWVTDAVRQSYPDLPNPEAVVMAELTQTLERP</sequence>
<evidence type="ECO:0000256" key="3">
    <source>
        <dbReference type="PROSITE-ProRule" id="PRU00433"/>
    </source>
</evidence>
<feature type="domain" description="Cytochrome c" evidence="5">
    <location>
        <begin position="559"/>
        <end position="681"/>
    </location>
</feature>
<keyword evidence="4" id="KW-0812">Transmembrane</keyword>
<dbReference type="RefSeq" id="WP_093521138.1">
    <property type="nucleotide sequence ID" value="NZ_FOSK01000008.1"/>
</dbReference>
<keyword evidence="7" id="KW-1185">Reference proteome</keyword>
<keyword evidence="1 3" id="KW-0479">Metal-binding</keyword>
<dbReference type="InterPro" id="IPR036280">
    <property type="entry name" value="Multihaem_cyt_sf"/>
</dbReference>
<keyword evidence="2 3" id="KW-0408">Iron</keyword>
<dbReference type="InterPro" id="IPR051200">
    <property type="entry name" value="Host-pathogen_enzymatic-act"/>
</dbReference>
<dbReference type="InterPro" id="IPR009056">
    <property type="entry name" value="Cyt_c-like_dom"/>
</dbReference>
<dbReference type="PANTHER" id="PTHR47197">
    <property type="entry name" value="PROTEIN NIRF"/>
    <property type="match status" value="1"/>
</dbReference>
<keyword evidence="4" id="KW-1133">Transmembrane helix</keyword>
<dbReference type="InterPro" id="IPR015943">
    <property type="entry name" value="WD40/YVTN_repeat-like_dom_sf"/>
</dbReference>
<keyword evidence="3" id="KW-0349">Heme</keyword>
<proteinExistence type="predicted"/>
<evidence type="ECO:0000259" key="5">
    <source>
        <dbReference type="PROSITE" id="PS51007"/>
    </source>
</evidence>
<feature type="transmembrane region" description="Helical" evidence="4">
    <location>
        <begin position="38"/>
        <end position="59"/>
    </location>
</feature>
<name>A0A1I4C0T4_9HYPH</name>
<evidence type="ECO:0000256" key="2">
    <source>
        <dbReference type="ARBA" id="ARBA00023004"/>
    </source>
</evidence>
<evidence type="ECO:0000313" key="6">
    <source>
        <dbReference type="EMBL" id="SFK74545.1"/>
    </source>
</evidence>
<dbReference type="Proteomes" id="UP000199598">
    <property type="component" value="Unassembled WGS sequence"/>
</dbReference>
<dbReference type="SUPFAM" id="SSF50974">
    <property type="entry name" value="Nitrous oxide reductase, N-terminal domain"/>
    <property type="match status" value="1"/>
</dbReference>
<feature type="transmembrane region" description="Helical" evidence="4">
    <location>
        <begin position="162"/>
        <end position="183"/>
    </location>
</feature>
<evidence type="ECO:0000313" key="7">
    <source>
        <dbReference type="Proteomes" id="UP000199598"/>
    </source>
</evidence>
<dbReference type="InterPro" id="IPR011045">
    <property type="entry name" value="N2O_reductase_N"/>
</dbReference>
<dbReference type="PANTHER" id="PTHR47197:SF3">
    <property type="entry name" value="DIHYDRO-HEME D1 DEHYDROGENASE"/>
    <property type="match status" value="1"/>
</dbReference>
<evidence type="ECO:0000256" key="1">
    <source>
        <dbReference type="ARBA" id="ARBA00022723"/>
    </source>
</evidence>
<keyword evidence="4" id="KW-0472">Membrane</keyword>
<accession>A0A1I4C0T4</accession>
<feature type="transmembrane region" description="Helical" evidence="4">
    <location>
        <begin position="129"/>
        <end position="150"/>
    </location>
</feature>
<dbReference type="Pfam" id="PF13435">
    <property type="entry name" value="Cytochrome_C554"/>
    <property type="match status" value="1"/>
</dbReference>
<comment type="caution">
    <text evidence="6">The sequence shown here is derived from an EMBL/GenBank/DDBJ whole genome shotgun (WGS) entry which is preliminary data.</text>
</comment>
<dbReference type="Gene3D" id="2.130.10.10">
    <property type="entry name" value="YVTN repeat-like/Quinoprotein amine dehydrogenase"/>
    <property type="match status" value="1"/>
</dbReference>
<dbReference type="InterPro" id="IPR023155">
    <property type="entry name" value="Cyt_c-552/4"/>
</dbReference>